<proteinExistence type="predicted"/>
<dbReference type="AlphaFoldDB" id="A0A4C1T4I7"/>
<sequence length="111" mass="12678">MELTYNRIQAPPRAAHEPKTALRAASQATGSDDAAFRDYISNIRTATVALPLAGTVNYHHITTGLLQCIVTQRQYRKLSKPNLKLKIKDMNYTHTTYSEYRRYYQGTTNIE</sequence>
<reference evidence="1 2" key="1">
    <citation type="journal article" date="2019" name="Commun. Biol.">
        <title>The bagworm genome reveals a unique fibroin gene that provides high tensile strength.</title>
        <authorList>
            <person name="Kono N."/>
            <person name="Nakamura H."/>
            <person name="Ohtoshi R."/>
            <person name="Tomita M."/>
            <person name="Numata K."/>
            <person name="Arakawa K."/>
        </authorList>
    </citation>
    <scope>NUCLEOTIDE SEQUENCE [LARGE SCALE GENOMIC DNA]</scope>
</reference>
<accession>A0A4C1T4I7</accession>
<dbReference type="Proteomes" id="UP000299102">
    <property type="component" value="Unassembled WGS sequence"/>
</dbReference>
<comment type="caution">
    <text evidence="1">The sequence shown here is derived from an EMBL/GenBank/DDBJ whole genome shotgun (WGS) entry which is preliminary data.</text>
</comment>
<evidence type="ECO:0000313" key="1">
    <source>
        <dbReference type="EMBL" id="GBP09095.1"/>
    </source>
</evidence>
<name>A0A4C1T4I7_EUMVA</name>
<protein>
    <submittedName>
        <fullName evidence="1">Uncharacterized protein</fullName>
    </submittedName>
</protein>
<dbReference type="EMBL" id="BGZK01000034">
    <property type="protein sequence ID" value="GBP09095.1"/>
    <property type="molecule type" value="Genomic_DNA"/>
</dbReference>
<evidence type="ECO:0000313" key="2">
    <source>
        <dbReference type="Proteomes" id="UP000299102"/>
    </source>
</evidence>
<keyword evidence="2" id="KW-1185">Reference proteome</keyword>
<organism evidence="1 2">
    <name type="scientific">Eumeta variegata</name>
    <name type="common">Bagworm moth</name>
    <name type="synonym">Eumeta japonica</name>
    <dbReference type="NCBI Taxonomy" id="151549"/>
    <lineage>
        <taxon>Eukaryota</taxon>
        <taxon>Metazoa</taxon>
        <taxon>Ecdysozoa</taxon>
        <taxon>Arthropoda</taxon>
        <taxon>Hexapoda</taxon>
        <taxon>Insecta</taxon>
        <taxon>Pterygota</taxon>
        <taxon>Neoptera</taxon>
        <taxon>Endopterygota</taxon>
        <taxon>Lepidoptera</taxon>
        <taxon>Glossata</taxon>
        <taxon>Ditrysia</taxon>
        <taxon>Tineoidea</taxon>
        <taxon>Psychidae</taxon>
        <taxon>Oiketicinae</taxon>
        <taxon>Eumeta</taxon>
    </lineage>
</organism>
<gene>
    <name evidence="1" type="ORF">EVAR_3991_1</name>
</gene>